<protein>
    <submittedName>
        <fullName evidence="1">Uncharacterized protein</fullName>
    </submittedName>
</protein>
<organism evidence="1 2">
    <name type="scientific">Ectocarpus siliculosus</name>
    <name type="common">Brown alga</name>
    <name type="synonym">Conferva siliculosa</name>
    <dbReference type="NCBI Taxonomy" id="2880"/>
    <lineage>
        <taxon>Eukaryota</taxon>
        <taxon>Sar</taxon>
        <taxon>Stramenopiles</taxon>
        <taxon>Ochrophyta</taxon>
        <taxon>PX clade</taxon>
        <taxon>Phaeophyceae</taxon>
        <taxon>Ectocarpales</taxon>
        <taxon>Ectocarpaceae</taxon>
        <taxon>Ectocarpus</taxon>
    </lineage>
</organism>
<dbReference type="Proteomes" id="UP000002630">
    <property type="component" value="Linkage Group LG14"/>
</dbReference>
<proteinExistence type="predicted"/>
<accession>D7FSS2</accession>
<dbReference type="AlphaFoldDB" id="D7FSS2"/>
<reference evidence="1 2" key="1">
    <citation type="journal article" date="2010" name="Nature">
        <title>The Ectocarpus genome and the independent evolution of multicellularity in brown algae.</title>
        <authorList>
            <person name="Cock J.M."/>
            <person name="Sterck L."/>
            <person name="Rouze P."/>
            <person name="Scornet D."/>
            <person name="Allen A.E."/>
            <person name="Amoutzias G."/>
            <person name="Anthouard V."/>
            <person name="Artiguenave F."/>
            <person name="Aury J.M."/>
            <person name="Badger J.H."/>
            <person name="Beszteri B."/>
            <person name="Billiau K."/>
            <person name="Bonnet E."/>
            <person name="Bothwell J.H."/>
            <person name="Bowler C."/>
            <person name="Boyen C."/>
            <person name="Brownlee C."/>
            <person name="Carrano C.J."/>
            <person name="Charrier B."/>
            <person name="Cho G.Y."/>
            <person name="Coelho S.M."/>
            <person name="Collen J."/>
            <person name="Corre E."/>
            <person name="Da Silva C."/>
            <person name="Delage L."/>
            <person name="Delaroque N."/>
            <person name="Dittami S.M."/>
            <person name="Doulbeau S."/>
            <person name="Elias M."/>
            <person name="Farnham G."/>
            <person name="Gachon C.M."/>
            <person name="Gschloessl B."/>
            <person name="Heesch S."/>
            <person name="Jabbari K."/>
            <person name="Jubin C."/>
            <person name="Kawai H."/>
            <person name="Kimura K."/>
            <person name="Kloareg B."/>
            <person name="Kupper F.C."/>
            <person name="Lang D."/>
            <person name="Le Bail A."/>
            <person name="Leblanc C."/>
            <person name="Lerouge P."/>
            <person name="Lohr M."/>
            <person name="Lopez P.J."/>
            <person name="Martens C."/>
            <person name="Maumus F."/>
            <person name="Michel G."/>
            <person name="Miranda-Saavedra D."/>
            <person name="Morales J."/>
            <person name="Moreau H."/>
            <person name="Motomura T."/>
            <person name="Nagasato C."/>
            <person name="Napoli C.A."/>
            <person name="Nelson D.R."/>
            <person name="Nyvall-Collen P."/>
            <person name="Peters A.F."/>
            <person name="Pommier C."/>
            <person name="Potin P."/>
            <person name="Poulain J."/>
            <person name="Quesneville H."/>
            <person name="Read B."/>
            <person name="Rensing S.A."/>
            <person name="Ritter A."/>
            <person name="Rousvoal S."/>
            <person name="Samanta M."/>
            <person name="Samson G."/>
            <person name="Schroeder D.C."/>
            <person name="Segurens B."/>
            <person name="Strittmatter M."/>
            <person name="Tonon T."/>
            <person name="Tregear J.W."/>
            <person name="Valentin K."/>
            <person name="von Dassow P."/>
            <person name="Yamagishi T."/>
            <person name="Van de Peer Y."/>
            <person name="Wincker P."/>
        </authorList>
    </citation>
    <scope>NUCLEOTIDE SEQUENCE [LARGE SCALE GENOMIC DNA]</scope>
    <source>
        <strain evidence="2">Ec32 / CCAP1310/4</strain>
    </source>
</reference>
<evidence type="ECO:0000313" key="1">
    <source>
        <dbReference type="EMBL" id="CBJ31213.1"/>
    </source>
</evidence>
<evidence type="ECO:0000313" key="2">
    <source>
        <dbReference type="Proteomes" id="UP000002630"/>
    </source>
</evidence>
<dbReference type="InParanoid" id="D7FSS2"/>
<dbReference type="EMBL" id="FN648419">
    <property type="protein sequence ID" value="CBJ31213.1"/>
    <property type="molecule type" value="Genomic_DNA"/>
</dbReference>
<sequence>MTAEVCLAHCSMHQYYGTQYSIENESSDAMTAEYSTET</sequence>
<keyword evidence="2" id="KW-1185">Reference proteome</keyword>
<dbReference type="EMBL" id="FN649739">
    <property type="protein sequence ID" value="CBJ31213.1"/>
    <property type="molecule type" value="Genomic_DNA"/>
</dbReference>
<name>D7FSS2_ECTSI</name>
<gene>
    <name evidence="1" type="ORF">Esi_0239_0007</name>
</gene>